<dbReference type="Proteomes" id="UP000095228">
    <property type="component" value="Chromosome"/>
</dbReference>
<dbReference type="AlphaFoldDB" id="A0A1D8AQY6"/>
<organism evidence="2 3">
    <name type="scientific">Lacunisphaera limnophila</name>
    <dbReference type="NCBI Taxonomy" id="1838286"/>
    <lineage>
        <taxon>Bacteria</taxon>
        <taxon>Pseudomonadati</taxon>
        <taxon>Verrucomicrobiota</taxon>
        <taxon>Opitutia</taxon>
        <taxon>Opitutales</taxon>
        <taxon>Opitutaceae</taxon>
        <taxon>Lacunisphaera</taxon>
    </lineage>
</organism>
<dbReference type="RefSeq" id="WP_069960429.1">
    <property type="nucleotide sequence ID" value="NZ_CP016094.1"/>
</dbReference>
<keyword evidence="1" id="KW-0812">Transmembrane</keyword>
<feature type="transmembrane region" description="Helical" evidence="1">
    <location>
        <begin position="317"/>
        <end position="336"/>
    </location>
</feature>
<proteinExistence type="predicted"/>
<keyword evidence="1" id="KW-1133">Transmembrane helix</keyword>
<evidence type="ECO:0000256" key="1">
    <source>
        <dbReference type="SAM" id="Phobius"/>
    </source>
</evidence>
<dbReference type="PATRIC" id="fig|1838286.3.peg.69"/>
<dbReference type="STRING" id="1838286.Verru16b_00072"/>
<feature type="transmembrane region" description="Helical" evidence="1">
    <location>
        <begin position="365"/>
        <end position="384"/>
    </location>
</feature>
<evidence type="ECO:0008006" key="4">
    <source>
        <dbReference type="Google" id="ProtNLM"/>
    </source>
</evidence>
<protein>
    <recommendedName>
        <fullName evidence="4">Glycosyltransferase RgtA/B/C/D-like domain-containing protein</fullName>
    </recommendedName>
</protein>
<evidence type="ECO:0000313" key="2">
    <source>
        <dbReference type="EMBL" id="AOS43034.1"/>
    </source>
</evidence>
<feature type="transmembrane region" description="Helical" evidence="1">
    <location>
        <begin position="47"/>
        <end position="66"/>
    </location>
</feature>
<gene>
    <name evidence="2" type="ORF">Verru16b_00072</name>
</gene>
<feature type="transmembrane region" description="Helical" evidence="1">
    <location>
        <begin position="219"/>
        <end position="241"/>
    </location>
</feature>
<feature type="transmembrane region" description="Helical" evidence="1">
    <location>
        <begin position="180"/>
        <end position="207"/>
    </location>
</feature>
<reference evidence="2 3" key="1">
    <citation type="submission" date="2016-06" db="EMBL/GenBank/DDBJ databases">
        <title>Three novel species with peptidoglycan cell walls form the new genus Lacunisphaera gen. nov. in the family Opitutaceae of the verrucomicrobial subdivision 4.</title>
        <authorList>
            <person name="Rast P."/>
            <person name="Gloeckner I."/>
            <person name="Jogler M."/>
            <person name="Boedeker C."/>
            <person name="Jeske O."/>
            <person name="Wiegand S."/>
            <person name="Reinhardt R."/>
            <person name="Schumann P."/>
            <person name="Rohde M."/>
            <person name="Spring S."/>
            <person name="Gloeckner F.O."/>
            <person name="Jogler C."/>
        </authorList>
    </citation>
    <scope>NUCLEOTIDE SEQUENCE [LARGE SCALE GENOMIC DNA]</scope>
    <source>
        <strain evidence="2 3">IG16b</strain>
    </source>
</reference>
<feature type="transmembrane region" description="Helical" evidence="1">
    <location>
        <begin position="274"/>
        <end position="297"/>
    </location>
</feature>
<keyword evidence="1" id="KW-0472">Membrane</keyword>
<feature type="transmembrane region" description="Helical" evidence="1">
    <location>
        <begin position="110"/>
        <end position="128"/>
    </location>
</feature>
<name>A0A1D8AQY6_9BACT</name>
<feature type="transmembrane region" description="Helical" evidence="1">
    <location>
        <begin position="73"/>
        <end position="90"/>
    </location>
</feature>
<keyword evidence="3" id="KW-1185">Reference proteome</keyword>
<sequence length="536" mass="58294">MKKASAHALTLAALAVVVVQVLALATRYFQPWLDADYLLPQRFAVDVWAGVYPLSGWTLSSSPYLFPDFAFSLLWHVVLGDAPLLPFYLVTSYGTLALLAGWSLHRANPAAPHAWLSGALLVNVLLAWQGAADHARWLWWLGTATFHGGAVLLGLAQFALWAGPTAVAPTRARATVATLLLFIGLASDTLLLTQFVAPLGLALLATAGAPRWRAPRVRAFLIAVLSAYGLVAILRGSLWLAGWWNFPRVVRHAPTPSAVAGAAQSLASDLTGPVATAVPGFIGLFLVCTGAALWLTLRPTVARAGVGEGETARQASWFAAAGLASTLLLPALAVYWQNPQHGRYLLPCLILPLWWLFTRLPLARLQTPFVAGLVTSLLLLLAWVRGPQIHPAAWAWPYPERVAALDRFLTAEGRERGLADFWNAHYLNTVARSDLRLNQLRPDGRVQFWGNNAFHHFEVDAATGALRVPRYTFIVTNGLDPAALRVKFGEPSRIAPVADYEVWLYDEAAAQRLSAQVDGEVRHFLGDRPGTARIAR</sequence>
<feature type="transmembrane region" description="Helical" evidence="1">
    <location>
        <begin position="137"/>
        <end position="160"/>
    </location>
</feature>
<dbReference type="EMBL" id="CP016094">
    <property type="protein sequence ID" value="AOS43034.1"/>
    <property type="molecule type" value="Genomic_DNA"/>
</dbReference>
<evidence type="ECO:0000313" key="3">
    <source>
        <dbReference type="Proteomes" id="UP000095228"/>
    </source>
</evidence>
<dbReference type="KEGG" id="obg:Verru16b_00072"/>
<accession>A0A1D8AQY6</accession>
<dbReference type="OrthoDB" id="314613at2"/>